<evidence type="ECO:0000256" key="1">
    <source>
        <dbReference type="ARBA" id="ARBA00012338"/>
    </source>
</evidence>
<reference evidence="6 7" key="1">
    <citation type="journal article" date="2014" name="Genome Announc.">
        <title>Draft Genome Sequence of the Boron-Tolerant and Moderately Halotolerant Bacterium Gracilibacillus boraciitolerans JCM 21714T.</title>
        <authorList>
            <person name="Ahmed I."/>
            <person name="Oshima K."/>
            <person name="Suda W."/>
            <person name="Kitamura K."/>
            <person name="Iida T."/>
            <person name="Ohmori Y."/>
            <person name="Fujiwara T."/>
            <person name="Hattori M."/>
            <person name="Ohkuma M."/>
        </authorList>
    </citation>
    <scope>NUCLEOTIDE SEQUENCE [LARGE SCALE GENOMIC DNA]</scope>
    <source>
        <strain evidence="6 7">JCM 21714</strain>
    </source>
</reference>
<dbReference type="Gene3D" id="1.10.40.30">
    <property type="entry name" value="Fumarase/aspartase (C-terminal domain)"/>
    <property type="match status" value="1"/>
</dbReference>
<feature type="domain" description="Argininosuccinate lyase C-terminal" evidence="5">
    <location>
        <begin position="9"/>
        <end position="77"/>
    </location>
</feature>
<dbReference type="eggNOG" id="COG0165">
    <property type="taxonomic scope" value="Bacteria"/>
</dbReference>
<dbReference type="GO" id="GO:0042450">
    <property type="term" value="P:L-arginine biosynthetic process via ornithine"/>
    <property type="evidence" value="ECO:0007669"/>
    <property type="project" value="InterPro"/>
</dbReference>
<accession>W4VJD4</accession>
<dbReference type="SUPFAM" id="SSF48557">
    <property type="entry name" value="L-aspartase-like"/>
    <property type="match status" value="1"/>
</dbReference>
<organism evidence="6 7">
    <name type="scientific">Gracilibacillus boraciitolerans JCM 21714</name>
    <dbReference type="NCBI Taxonomy" id="1298598"/>
    <lineage>
        <taxon>Bacteria</taxon>
        <taxon>Bacillati</taxon>
        <taxon>Bacillota</taxon>
        <taxon>Bacilli</taxon>
        <taxon>Bacillales</taxon>
        <taxon>Bacillaceae</taxon>
        <taxon>Gracilibacillus</taxon>
    </lineage>
</organism>
<dbReference type="GO" id="GO:0005829">
    <property type="term" value="C:cytosol"/>
    <property type="evidence" value="ECO:0007669"/>
    <property type="project" value="TreeGrafter"/>
</dbReference>
<dbReference type="PANTHER" id="PTHR43814">
    <property type="entry name" value="ARGININOSUCCINATE LYASE"/>
    <property type="match status" value="1"/>
</dbReference>
<keyword evidence="2" id="KW-0055">Arginine biosynthesis</keyword>
<dbReference type="AlphaFoldDB" id="W4VJD4"/>
<comment type="caution">
    <text evidence="6">The sequence shown here is derived from an EMBL/GenBank/DDBJ whole genome shotgun (WGS) entry which is preliminary data.</text>
</comment>
<evidence type="ECO:0000256" key="4">
    <source>
        <dbReference type="ARBA" id="ARBA00023239"/>
    </source>
</evidence>
<sequence>MYEAVAKDFSNATDLADYLVNKDLPFREAHAVVGQVVLHCIQENIYLLDLSIADFRNFSKLIEEDIYDVLAPRAVVNARDVVGGTARNRVADQMTQADKRLSESKSWIEIHAKKVNVLK</sequence>
<dbReference type="InterPro" id="IPR029419">
    <property type="entry name" value="Arg_succ_lyase_C"/>
</dbReference>
<keyword evidence="3" id="KW-0028">Amino-acid biosynthesis</keyword>
<dbReference type="GO" id="GO:0004056">
    <property type="term" value="F:argininosuccinate lyase activity"/>
    <property type="evidence" value="ECO:0007669"/>
    <property type="project" value="UniProtKB-EC"/>
</dbReference>
<proteinExistence type="predicted"/>
<evidence type="ECO:0000313" key="6">
    <source>
        <dbReference type="EMBL" id="GAE93500.1"/>
    </source>
</evidence>
<protein>
    <recommendedName>
        <fullName evidence="1">argininosuccinate lyase</fullName>
        <ecNumber evidence="1">4.3.2.1</ecNumber>
    </recommendedName>
</protein>
<dbReference type="EC" id="4.3.2.1" evidence="1"/>
<dbReference type="InterPro" id="IPR009049">
    <property type="entry name" value="Argininosuccinate_lyase"/>
</dbReference>
<dbReference type="STRING" id="1298598.JCM21714_2586"/>
<evidence type="ECO:0000313" key="7">
    <source>
        <dbReference type="Proteomes" id="UP000019102"/>
    </source>
</evidence>
<dbReference type="EMBL" id="BAVS01000013">
    <property type="protein sequence ID" value="GAE93500.1"/>
    <property type="molecule type" value="Genomic_DNA"/>
</dbReference>
<dbReference type="FunFam" id="1.10.40.30:FF:000001">
    <property type="entry name" value="Argininosuccinate lyase"/>
    <property type="match status" value="1"/>
</dbReference>
<evidence type="ECO:0000259" key="5">
    <source>
        <dbReference type="Pfam" id="PF14698"/>
    </source>
</evidence>
<keyword evidence="4 6" id="KW-0456">Lyase</keyword>
<evidence type="ECO:0000256" key="3">
    <source>
        <dbReference type="ARBA" id="ARBA00022605"/>
    </source>
</evidence>
<gene>
    <name evidence="6" type="ORF">JCM21714_2586</name>
</gene>
<dbReference type="InterPro" id="IPR008948">
    <property type="entry name" value="L-Aspartase-like"/>
</dbReference>
<dbReference type="Gene3D" id="1.20.200.10">
    <property type="entry name" value="Fumarase/aspartase (Central domain)"/>
    <property type="match status" value="1"/>
</dbReference>
<dbReference type="Proteomes" id="UP000019102">
    <property type="component" value="Unassembled WGS sequence"/>
</dbReference>
<keyword evidence="7" id="KW-1185">Reference proteome</keyword>
<name>W4VJD4_9BACI</name>
<dbReference type="Pfam" id="PF14698">
    <property type="entry name" value="ASL_C2"/>
    <property type="match status" value="1"/>
</dbReference>
<dbReference type="PANTHER" id="PTHR43814:SF1">
    <property type="entry name" value="ARGININOSUCCINATE LYASE"/>
    <property type="match status" value="1"/>
</dbReference>
<evidence type="ECO:0000256" key="2">
    <source>
        <dbReference type="ARBA" id="ARBA00022571"/>
    </source>
</evidence>